<feature type="compositionally biased region" description="Basic and acidic residues" evidence="1">
    <location>
        <begin position="38"/>
        <end position="72"/>
    </location>
</feature>
<reference evidence="3" key="2">
    <citation type="submission" date="2015-08" db="UniProtKB">
        <authorList>
            <consortium name="WormBaseParasite"/>
        </authorList>
    </citation>
    <scope>IDENTIFICATION</scope>
</reference>
<dbReference type="Proteomes" id="UP000035680">
    <property type="component" value="Unassembled WGS sequence"/>
</dbReference>
<evidence type="ECO:0000256" key="1">
    <source>
        <dbReference type="SAM" id="MobiDB-lite"/>
    </source>
</evidence>
<organism evidence="2 3">
    <name type="scientific">Strongyloides venezuelensis</name>
    <name type="common">Threadworm</name>
    <dbReference type="NCBI Taxonomy" id="75913"/>
    <lineage>
        <taxon>Eukaryota</taxon>
        <taxon>Metazoa</taxon>
        <taxon>Ecdysozoa</taxon>
        <taxon>Nematoda</taxon>
        <taxon>Chromadorea</taxon>
        <taxon>Rhabditida</taxon>
        <taxon>Tylenchina</taxon>
        <taxon>Panagrolaimomorpha</taxon>
        <taxon>Strongyloidoidea</taxon>
        <taxon>Strongyloididae</taxon>
        <taxon>Strongyloides</taxon>
    </lineage>
</organism>
<name>A0A0K0FQ36_STRVS</name>
<accession>A0A0K0FQ36</accession>
<feature type="region of interest" description="Disordered" evidence="1">
    <location>
        <begin position="1"/>
        <end position="72"/>
    </location>
</feature>
<dbReference type="WBParaSite" id="SVE_1151900.1">
    <property type="protein sequence ID" value="SVE_1151900.1"/>
    <property type="gene ID" value="SVE_1151900"/>
</dbReference>
<keyword evidence="2" id="KW-1185">Reference proteome</keyword>
<dbReference type="AlphaFoldDB" id="A0A0K0FQ36"/>
<sequence>MTTGKSKAKQDNDKSPPEDGEIIENPRIYSETTDITNEEDKKTDTKNDKTTDTDIKSDTSKNKEEEKNDDTG</sequence>
<protein>
    <submittedName>
        <fullName evidence="3">Uncharacterized protein</fullName>
    </submittedName>
</protein>
<feature type="compositionally biased region" description="Basic and acidic residues" evidence="1">
    <location>
        <begin position="8"/>
        <end position="17"/>
    </location>
</feature>
<evidence type="ECO:0000313" key="2">
    <source>
        <dbReference type="Proteomes" id="UP000035680"/>
    </source>
</evidence>
<proteinExistence type="predicted"/>
<reference evidence="2" key="1">
    <citation type="submission" date="2014-07" db="EMBL/GenBank/DDBJ databases">
        <authorList>
            <person name="Martin A.A"/>
            <person name="De Silva N."/>
        </authorList>
    </citation>
    <scope>NUCLEOTIDE SEQUENCE</scope>
</reference>
<evidence type="ECO:0000313" key="3">
    <source>
        <dbReference type="WBParaSite" id="SVE_1151900.1"/>
    </source>
</evidence>